<comment type="caution">
    <text evidence="1">The sequence shown here is derived from an EMBL/GenBank/DDBJ whole genome shotgun (WGS) entry which is preliminary data.</text>
</comment>
<reference evidence="1 2" key="1">
    <citation type="submission" date="2024-05" db="EMBL/GenBank/DDBJ databases">
        <title>Genetic variation in Jamaican populations of the coffee berry borer (Hypothenemus hampei).</title>
        <authorList>
            <person name="Errbii M."/>
            <person name="Myrie A."/>
        </authorList>
    </citation>
    <scope>NUCLEOTIDE SEQUENCE [LARGE SCALE GENOMIC DNA]</scope>
    <source>
        <strain evidence="1">JA-Hopewell-2020-01-JO</strain>
        <tissue evidence="1">Whole body</tissue>
    </source>
</reference>
<sequence>MRYCVKQYCFLGKKNIVYYLYCIQMFCQMYKVIFVEDWCAVAPLSWINETEKTCVWPPKKNTSKAVLHNLPPQQSWTIMKIKYCLEPFETYQQAKEAERSAANLSLDEVESGLTHTQDLPARRVRKPKIFLSSEENGYKIIRKNVLKIPDPPANILNVEDWIEKNVGSSSDEDSYVENQQRIISTTKKNETVKKKFHSLVKTVNELTDDRNNNYYNKHSHIDFALFNNESVADMNIGHVAVPTDTLQNINTYLTYLRWYFWSTKCNGFKNK</sequence>
<dbReference type="EMBL" id="JBDJPC010000007">
    <property type="protein sequence ID" value="KAL1493672.1"/>
    <property type="molecule type" value="Genomic_DNA"/>
</dbReference>
<dbReference type="Proteomes" id="UP001566132">
    <property type="component" value="Unassembled WGS sequence"/>
</dbReference>
<accession>A0ABD1EGS3</accession>
<dbReference type="AlphaFoldDB" id="A0ABD1EGS3"/>
<evidence type="ECO:0000313" key="1">
    <source>
        <dbReference type="EMBL" id="KAL1493672.1"/>
    </source>
</evidence>
<evidence type="ECO:0000313" key="2">
    <source>
        <dbReference type="Proteomes" id="UP001566132"/>
    </source>
</evidence>
<proteinExistence type="predicted"/>
<organism evidence="1 2">
    <name type="scientific">Hypothenemus hampei</name>
    <name type="common">Coffee berry borer</name>
    <dbReference type="NCBI Taxonomy" id="57062"/>
    <lineage>
        <taxon>Eukaryota</taxon>
        <taxon>Metazoa</taxon>
        <taxon>Ecdysozoa</taxon>
        <taxon>Arthropoda</taxon>
        <taxon>Hexapoda</taxon>
        <taxon>Insecta</taxon>
        <taxon>Pterygota</taxon>
        <taxon>Neoptera</taxon>
        <taxon>Endopterygota</taxon>
        <taxon>Coleoptera</taxon>
        <taxon>Polyphaga</taxon>
        <taxon>Cucujiformia</taxon>
        <taxon>Curculionidae</taxon>
        <taxon>Scolytinae</taxon>
        <taxon>Hypothenemus</taxon>
    </lineage>
</organism>
<keyword evidence="2" id="KW-1185">Reference proteome</keyword>
<gene>
    <name evidence="1" type="ORF">ABEB36_009370</name>
</gene>
<protein>
    <submittedName>
        <fullName evidence="1">Uncharacterized protein</fullName>
    </submittedName>
</protein>
<name>A0ABD1EGS3_HYPHA</name>